<protein>
    <submittedName>
        <fullName evidence="3">Peptidoglycan-binding protein</fullName>
    </submittedName>
</protein>
<evidence type="ECO:0000259" key="2">
    <source>
        <dbReference type="Pfam" id="PF01471"/>
    </source>
</evidence>
<organism evidence="3 4">
    <name type="scientific">Symplocastrum torsivum CPER-KK1</name>
    <dbReference type="NCBI Taxonomy" id="450513"/>
    <lineage>
        <taxon>Bacteria</taxon>
        <taxon>Bacillati</taxon>
        <taxon>Cyanobacteriota</taxon>
        <taxon>Cyanophyceae</taxon>
        <taxon>Oscillatoriophycideae</taxon>
        <taxon>Oscillatoriales</taxon>
        <taxon>Microcoleaceae</taxon>
        <taxon>Symplocastrum</taxon>
    </lineage>
</organism>
<dbReference type="SUPFAM" id="SSF47090">
    <property type="entry name" value="PGBD-like"/>
    <property type="match status" value="1"/>
</dbReference>
<evidence type="ECO:0000313" key="3">
    <source>
        <dbReference type="EMBL" id="MBW4547778.1"/>
    </source>
</evidence>
<evidence type="ECO:0000256" key="1">
    <source>
        <dbReference type="SAM" id="MobiDB-lite"/>
    </source>
</evidence>
<dbReference type="AlphaFoldDB" id="A0A951PS26"/>
<gene>
    <name evidence="3" type="ORF">KME25_25535</name>
</gene>
<dbReference type="InterPro" id="IPR036365">
    <property type="entry name" value="PGBD-like_sf"/>
</dbReference>
<dbReference type="Proteomes" id="UP000753908">
    <property type="component" value="Unassembled WGS sequence"/>
</dbReference>
<accession>A0A951PS26</accession>
<dbReference type="EMBL" id="JAHHIF010000048">
    <property type="protein sequence ID" value="MBW4547778.1"/>
    <property type="molecule type" value="Genomic_DNA"/>
</dbReference>
<dbReference type="InterPro" id="IPR002477">
    <property type="entry name" value="Peptidoglycan-bd-like"/>
</dbReference>
<evidence type="ECO:0000313" key="4">
    <source>
        <dbReference type="Proteomes" id="UP000753908"/>
    </source>
</evidence>
<sequence length="52" mass="5553">MALRDNYGIPIGSSGADGIYGSNTRNAVRQFQQRSGLRVDGIVGPQTRAALF</sequence>
<dbReference type="InterPro" id="IPR036366">
    <property type="entry name" value="PGBDSf"/>
</dbReference>
<dbReference type="Gene3D" id="1.10.101.10">
    <property type="entry name" value="PGBD-like superfamily/PGBD"/>
    <property type="match status" value="1"/>
</dbReference>
<reference evidence="3" key="1">
    <citation type="submission" date="2021-05" db="EMBL/GenBank/DDBJ databases">
        <authorList>
            <person name="Pietrasiak N."/>
            <person name="Ward R."/>
            <person name="Stajich J.E."/>
            <person name="Kurbessoian T."/>
        </authorList>
    </citation>
    <scope>NUCLEOTIDE SEQUENCE</scope>
    <source>
        <strain evidence="3">CPER-KK1</strain>
    </source>
</reference>
<comment type="caution">
    <text evidence="3">The sequence shown here is derived from an EMBL/GenBank/DDBJ whole genome shotgun (WGS) entry which is preliminary data.</text>
</comment>
<feature type="region of interest" description="Disordered" evidence="1">
    <location>
        <begin position="1"/>
        <end position="22"/>
    </location>
</feature>
<name>A0A951PS26_9CYAN</name>
<dbReference type="Pfam" id="PF01471">
    <property type="entry name" value="PG_binding_1"/>
    <property type="match status" value="1"/>
</dbReference>
<proteinExistence type="predicted"/>
<feature type="domain" description="Peptidoglycan binding-like" evidence="2">
    <location>
        <begin position="10"/>
        <end position="51"/>
    </location>
</feature>
<reference evidence="3" key="2">
    <citation type="journal article" date="2022" name="Microbiol. Resour. Announc.">
        <title>Metagenome Sequencing to Explore Phylogenomics of Terrestrial Cyanobacteria.</title>
        <authorList>
            <person name="Ward R.D."/>
            <person name="Stajich J.E."/>
            <person name="Johansen J.R."/>
            <person name="Huntemann M."/>
            <person name="Clum A."/>
            <person name="Foster B."/>
            <person name="Foster B."/>
            <person name="Roux S."/>
            <person name="Palaniappan K."/>
            <person name="Varghese N."/>
            <person name="Mukherjee S."/>
            <person name="Reddy T.B.K."/>
            <person name="Daum C."/>
            <person name="Copeland A."/>
            <person name="Chen I.A."/>
            <person name="Ivanova N.N."/>
            <person name="Kyrpides N.C."/>
            <person name="Shapiro N."/>
            <person name="Eloe-Fadrosh E.A."/>
            <person name="Pietrasiak N."/>
        </authorList>
    </citation>
    <scope>NUCLEOTIDE SEQUENCE</scope>
    <source>
        <strain evidence="3">CPER-KK1</strain>
    </source>
</reference>